<keyword evidence="7" id="KW-0067">ATP-binding</keyword>
<evidence type="ECO:0000256" key="2">
    <source>
        <dbReference type="ARBA" id="ARBA00009919"/>
    </source>
</evidence>
<organism evidence="13 14">
    <name type="scientific">Viridothelium virens</name>
    <name type="common">Speckled blister lichen</name>
    <name type="synonym">Trypethelium virens</name>
    <dbReference type="NCBI Taxonomy" id="1048519"/>
    <lineage>
        <taxon>Eukaryota</taxon>
        <taxon>Fungi</taxon>
        <taxon>Dikarya</taxon>
        <taxon>Ascomycota</taxon>
        <taxon>Pezizomycotina</taxon>
        <taxon>Dothideomycetes</taxon>
        <taxon>Dothideomycetes incertae sedis</taxon>
        <taxon>Trypetheliales</taxon>
        <taxon>Trypetheliaceae</taxon>
        <taxon>Viridothelium</taxon>
    </lineage>
</organism>
<evidence type="ECO:0000256" key="6">
    <source>
        <dbReference type="ARBA" id="ARBA00022787"/>
    </source>
</evidence>
<proteinExistence type="inferred from homology"/>
<accession>A0A6A6HC63</accession>
<dbReference type="SUPFAM" id="SSF69572">
    <property type="entry name" value="Activating enzymes of the ubiquitin-like proteins"/>
    <property type="match status" value="1"/>
</dbReference>
<evidence type="ECO:0000256" key="7">
    <source>
        <dbReference type="ARBA" id="ARBA00022840"/>
    </source>
</evidence>
<dbReference type="AlphaFoldDB" id="A0A6A6HC63"/>
<keyword evidence="9" id="KW-0496">Mitochondrion</keyword>
<dbReference type="GO" id="GO:0008641">
    <property type="term" value="F:ubiquitin-like modifier activating enzyme activity"/>
    <property type="evidence" value="ECO:0007669"/>
    <property type="project" value="InterPro"/>
</dbReference>
<dbReference type="Gene3D" id="3.40.50.720">
    <property type="entry name" value="NAD(P)-binding Rossmann-like Domain"/>
    <property type="match status" value="1"/>
</dbReference>
<evidence type="ECO:0000256" key="10">
    <source>
        <dbReference type="ARBA" id="ARBA00023136"/>
    </source>
</evidence>
<comment type="function">
    <text evidence="11">Catalyzes the ATP-dependent dehydration of threonylcarbamoyladenosine at position 37 (t(6)A37) to form cyclic t(6)A37 (ct(6)A37) in tRNAs that read codons beginning with adenine.</text>
</comment>
<evidence type="ECO:0000256" key="11">
    <source>
        <dbReference type="ARBA" id="ARBA00060084"/>
    </source>
</evidence>
<gene>
    <name evidence="13" type="ORF">EV356DRAFT_575531</name>
</gene>
<dbReference type="PANTHER" id="PTHR43267:SF2">
    <property type="entry name" value="TRNA THREONYLCARBAMOYLADENOSINE DEHYDRATASE 1-RELATED"/>
    <property type="match status" value="1"/>
</dbReference>
<evidence type="ECO:0000313" key="13">
    <source>
        <dbReference type="EMBL" id="KAF2235716.1"/>
    </source>
</evidence>
<evidence type="ECO:0000256" key="8">
    <source>
        <dbReference type="ARBA" id="ARBA00022989"/>
    </source>
</evidence>
<protein>
    <recommendedName>
        <fullName evidence="12">THIF-type NAD/FAD binding fold domain-containing protein</fullName>
    </recommendedName>
</protein>
<keyword evidence="6" id="KW-1000">Mitochondrion outer membrane</keyword>
<evidence type="ECO:0000256" key="1">
    <source>
        <dbReference type="ARBA" id="ARBA00004374"/>
    </source>
</evidence>
<reference evidence="13" key="1">
    <citation type="journal article" date="2020" name="Stud. Mycol.">
        <title>101 Dothideomycetes genomes: a test case for predicting lifestyles and emergence of pathogens.</title>
        <authorList>
            <person name="Haridas S."/>
            <person name="Albert R."/>
            <person name="Binder M."/>
            <person name="Bloem J."/>
            <person name="Labutti K."/>
            <person name="Salamov A."/>
            <person name="Andreopoulos B."/>
            <person name="Baker S."/>
            <person name="Barry K."/>
            <person name="Bills G."/>
            <person name="Bluhm B."/>
            <person name="Cannon C."/>
            <person name="Castanera R."/>
            <person name="Culley D."/>
            <person name="Daum C."/>
            <person name="Ezra D."/>
            <person name="Gonzalez J."/>
            <person name="Henrissat B."/>
            <person name="Kuo A."/>
            <person name="Liang C."/>
            <person name="Lipzen A."/>
            <person name="Lutzoni F."/>
            <person name="Magnuson J."/>
            <person name="Mondo S."/>
            <person name="Nolan M."/>
            <person name="Ohm R."/>
            <person name="Pangilinan J."/>
            <person name="Park H.-J."/>
            <person name="Ramirez L."/>
            <person name="Alfaro M."/>
            <person name="Sun H."/>
            <person name="Tritt A."/>
            <person name="Yoshinaga Y."/>
            <person name="Zwiers L.-H."/>
            <person name="Turgeon B."/>
            <person name="Goodwin S."/>
            <person name="Spatafora J."/>
            <person name="Crous P."/>
            <person name="Grigoriev I."/>
        </authorList>
    </citation>
    <scope>NUCLEOTIDE SEQUENCE</scope>
    <source>
        <strain evidence="13">Tuck. ex Michener</strain>
    </source>
</reference>
<evidence type="ECO:0000256" key="4">
    <source>
        <dbReference type="ARBA" id="ARBA00022692"/>
    </source>
</evidence>
<keyword evidence="4" id="KW-0812">Transmembrane</keyword>
<evidence type="ECO:0000259" key="12">
    <source>
        <dbReference type="Pfam" id="PF00899"/>
    </source>
</evidence>
<dbReference type="InterPro" id="IPR045886">
    <property type="entry name" value="ThiF/MoeB/HesA"/>
</dbReference>
<comment type="similarity">
    <text evidence="2">Belongs to the HesA/MoeB/ThiF family.</text>
</comment>
<keyword evidence="14" id="KW-1185">Reference proteome</keyword>
<dbReference type="PANTHER" id="PTHR43267">
    <property type="entry name" value="TRNA THREONYLCARBAMOYLADENOSINE DEHYDRATASE"/>
    <property type="match status" value="1"/>
</dbReference>
<evidence type="ECO:0000256" key="3">
    <source>
        <dbReference type="ARBA" id="ARBA00022598"/>
    </source>
</evidence>
<feature type="domain" description="THIF-type NAD/FAD binding fold" evidence="12">
    <location>
        <begin position="108"/>
        <end position="372"/>
    </location>
</feature>
<dbReference type="FunFam" id="3.40.50.720:FF:000125">
    <property type="entry name" value="tRNA threonylcarbamoyladenosine dehydratase 2-like"/>
    <property type="match status" value="1"/>
</dbReference>
<comment type="subcellular location">
    <subcellularLocation>
        <location evidence="1">Mitochondrion outer membrane</location>
        <topology evidence="1">Multi-pass membrane protein</topology>
    </subcellularLocation>
</comment>
<dbReference type="InterPro" id="IPR035985">
    <property type="entry name" value="Ubiquitin-activating_enz"/>
</dbReference>
<sequence>MPWSDWLPGWPLSHKAQLVTAASASGVLVASGIFSYQALRRTRNVDRLKSSIPDLDEEHKSNRLTEYGGASSLSADPDADSQYHASLATRARRGSYSESLILEQLARNRVFLTPQGLETLRSAFVVVVGCGGVGSHACAALARSGVSAIRLVDFDQVTLSSLNRHAVATLADVGTPKVHCLRQRLEQVVPWCRFDCRNEVFSVEAAGRLLGEMEEVGREGKGRKVDWVIDAIDNIDSKVALLKYCADNGIKVISSMGAGCKSDPTRVLVGDISASIEDPLSRATRRRLRAQGVVTGIPCIFSTEKPGPGKAELLPLPDEEFDKGDVGELGVLPEFRIRILPVLGTMPAVFGLAAANHVILELTGYPHEYLASKARDKMYEGIQAQIQGSEERVARARRFDAVGLKVPVTLTDVGYLVEEVYYGRSAISGLTTRLALARWRRPPEDYLDMSVEGQKRVKLEIRELVCMTKEEVAKHEKEVLKGSKTPEDLYDKNVLDTVQRRMEEEKQYAKWR</sequence>
<keyword evidence="8" id="KW-1133">Transmembrane helix</keyword>
<keyword evidence="3" id="KW-0436">Ligase</keyword>
<keyword evidence="10" id="KW-0472">Membrane</keyword>
<dbReference type="GO" id="GO:0005524">
    <property type="term" value="F:ATP binding"/>
    <property type="evidence" value="ECO:0007669"/>
    <property type="project" value="UniProtKB-KW"/>
</dbReference>
<keyword evidence="5" id="KW-0547">Nucleotide-binding</keyword>
<dbReference type="GO" id="GO:0005741">
    <property type="term" value="C:mitochondrial outer membrane"/>
    <property type="evidence" value="ECO:0007669"/>
    <property type="project" value="UniProtKB-SubCell"/>
</dbReference>
<dbReference type="InterPro" id="IPR000594">
    <property type="entry name" value="ThiF_NAD_FAD-bd"/>
</dbReference>
<evidence type="ECO:0000256" key="5">
    <source>
        <dbReference type="ARBA" id="ARBA00022741"/>
    </source>
</evidence>
<name>A0A6A6HC63_VIRVR</name>
<evidence type="ECO:0000256" key="9">
    <source>
        <dbReference type="ARBA" id="ARBA00023128"/>
    </source>
</evidence>
<dbReference type="GO" id="GO:0061503">
    <property type="term" value="F:tRNA threonylcarbamoyladenosine dehydratase"/>
    <property type="evidence" value="ECO:0007669"/>
    <property type="project" value="TreeGrafter"/>
</dbReference>
<dbReference type="GO" id="GO:0061504">
    <property type="term" value="P:cyclic threonylcarbamoyladenosine biosynthetic process"/>
    <property type="evidence" value="ECO:0007669"/>
    <property type="project" value="TreeGrafter"/>
</dbReference>
<dbReference type="EMBL" id="ML991789">
    <property type="protein sequence ID" value="KAF2235716.1"/>
    <property type="molecule type" value="Genomic_DNA"/>
</dbReference>
<evidence type="ECO:0000313" key="14">
    <source>
        <dbReference type="Proteomes" id="UP000800092"/>
    </source>
</evidence>
<dbReference type="CDD" id="cd00755">
    <property type="entry name" value="YgdL_like"/>
    <property type="match status" value="1"/>
</dbReference>
<dbReference type="Proteomes" id="UP000800092">
    <property type="component" value="Unassembled WGS sequence"/>
</dbReference>
<dbReference type="OrthoDB" id="10265862at2759"/>
<dbReference type="Pfam" id="PF00899">
    <property type="entry name" value="ThiF"/>
    <property type="match status" value="1"/>
</dbReference>